<dbReference type="SUPFAM" id="SSF56747">
    <property type="entry name" value="Prim-pol domain"/>
    <property type="match status" value="1"/>
</dbReference>
<accession>A0AB72ZTZ8</accession>
<protein>
    <submittedName>
        <fullName evidence="2">DNA primase small subunit</fullName>
    </submittedName>
</protein>
<evidence type="ECO:0000259" key="1">
    <source>
        <dbReference type="Pfam" id="PF08966"/>
    </source>
</evidence>
<dbReference type="CDD" id="cd00525">
    <property type="entry name" value="AE_Prim_S_like"/>
    <property type="match status" value="1"/>
</dbReference>
<sequence length="181" mass="21443">MMTEMELKLIKIDTSHYFEKKPGLGERMNYAGRCYYNKFQRVNAMLTSSLIQKHLKREIEIAHNLILRNDKVENIVFDYNGRNPERFYHKAQLLLREEGFMNFTAYNTKTPGHLHLYVHKGHTELGEGERLIKTLSMKLAQGLPKEWRIFPSNEWPKEFNILALPYEVFAKERGSSWAKHL</sequence>
<dbReference type="Pfam" id="PF08966">
    <property type="entry name" value="DUF1882"/>
    <property type="match status" value="1"/>
</dbReference>
<evidence type="ECO:0000313" key="2">
    <source>
        <dbReference type="EMBL" id="EKQ71898.1"/>
    </source>
</evidence>
<feature type="domain" description="DUF1882" evidence="1">
    <location>
        <begin position="2"/>
        <end position="74"/>
    </location>
</feature>
<dbReference type="InterPro" id="IPR044919">
    <property type="entry name" value="HP0184-like_sf"/>
</dbReference>
<evidence type="ECO:0000313" key="3">
    <source>
        <dbReference type="Proteomes" id="UP000001345"/>
    </source>
</evidence>
<organism evidence="2 3">
    <name type="scientific">Helicobacter pylori GAM100Ai</name>
    <dbReference type="NCBI Taxonomy" id="1159019"/>
    <lineage>
        <taxon>Bacteria</taxon>
        <taxon>Pseudomonadati</taxon>
        <taxon>Campylobacterota</taxon>
        <taxon>Epsilonproteobacteria</taxon>
        <taxon>Campylobacterales</taxon>
        <taxon>Helicobacteraceae</taxon>
        <taxon>Helicobacter</taxon>
    </lineage>
</organism>
<reference evidence="3" key="1">
    <citation type="submission" date="2023-07" db="EMBL/GenBank/DDBJ databases">
        <authorList>
            <person name="Weinstock G."/>
            <person name="Sodergren E."/>
            <person name="Lobos E.A."/>
            <person name="Fulton L."/>
            <person name="Fulton R."/>
            <person name="Courtney L."/>
            <person name="Fronick C."/>
            <person name="O'Laughlin M."/>
            <person name="Godfrey J."/>
            <person name="Wilson R.M."/>
            <person name="Miner T."/>
            <person name="Farmer C."/>
            <person name="Delehaunty K."/>
            <person name="Cordes M."/>
            <person name="Minx P."/>
            <person name="Tomlinson C."/>
            <person name="Chen J."/>
            <person name="Wollam A."/>
            <person name="Pepin K.H."/>
            <person name="Bhonagiri V."/>
            <person name="Zhang X."/>
            <person name="Suruliraj S."/>
            <person name="Antonio M."/>
            <person name="Secka O."/>
            <person name="Thomas J."/>
            <person name="Warren W."/>
            <person name="Mitreva M."/>
            <person name="Mardis E.R."/>
            <person name="Wilson R.K."/>
        </authorList>
    </citation>
    <scope>NUCLEOTIDE SEQUENCE [LARGE SCALE GENOMIC DNA]</scope>
    <source>
        <strain evidence="3">GAM100Ai</strain>
    </source>
</reference>
<dbReference type="AlphaFoldDB" id="A0AB72ZTZ8"/>
<dbReference type="InterPro" id="IPR015061">
    <property type="entry name" value="DUF1882"/>
</dbReference>
<proteinExistence type="predicted"/>
<name>A0AB72ZTZ8_HELPX</name>
<gene>
    <name evidence="2" type="ORF">HMPREF1391_01123</name>
</gene>
<dbReference type="Proteomes" id="UP000001345">
    <property type="component" value="Unassembled WGS sequence"/>
</dbReference>
<dbReference type="Gene3D" id="3.90.920.20">
    <property type="entry name" value="HP0184-like"/>
    <property type="match status" value="1"/>
</dbReference>
<comment type="caution">
    <text evidence="2">The sequence shown here is derived from an EMBL/GenBank/DDBJ whole genome shotgun (WGS) entry which is preliminary data.</text>
</comment>
<dbReference type="EMBL" id="ANFP01000059">
    <property type="protein sequence ID" value="EKQ71898.1"/>
    <property type="molecule type" value="Genomic_DNA"/>
</dbReference>